<keyword evidence="4" id="KW-0560">Oxidoreductase</keyword>
<dbReference type="EMBL" id="WWCU01000015">
    <property type="protein sequence ID" value="MYN08576.1"/>
    <property type="molecule type" value="Genomic_DNA"/>
</dbReference>
<name>A0A7X4KNW8_9BURK</name>
<dbReference type="PANTHER" id="PTHR43706:SF45">
    <property type="entry name" value="NADH DEHYDROGENASE-LIKE PROTEIN RV1812C"/>
    <property type="match status" value="1"/>
</dbReference>
<reference evidence="7 8" key="1">
    <citation type="submission" date="2019-12" db="EMBL/GenBank/DDBJ databases">
        <title>Novel species isolated from a subtropical stream in China.</title>
        <authorList>
            <person name="Lu H."/>
        </authorList>
    </citation>
    <scope>NUCLEOTIDE SEQUENCE [LARGE SCALE GENOMIC DNA]</scope>
    <source>
        <strain evidence="7 8">FT127W</strain>
    </source>
</reference>
<evidence type="ECO:0000313" key="7">
    <source>
        <dbReference type="EMBL" id="MYN08576.1"/>
    </source>
</evidence>
<dbReference type="GO" id="GO:0003954">
    <property type="term" value="F:NADH dehydrogenase activity"/>
    <property type="evidence" value="ECO:0007669"/>
    <property type="project" value="InterPro"/>
</dbReference>
<organism evidence="7 8">
    <name type="scientific">Pseudoduganella aquatica</name>
    <dbReference type="NCBI Taxonomy" id="2660641"/>
    <lineage>
        <taxon>Bacteria</taxon>
        <taxon>Pseudomonadati</taxon>
        <taxon>Pseudomonadota</taxon>
        <taxon>Betaproteobacteria</taxon>
        <taxon>Burkholderiales</taxon>
        <taxon>Oxalobacteraceae</taxon>
        <taxon>Telluria group</taxon>
        <taxon>Pseudoduganella</taxon>
    </lineage>
</organism>
<comment type="caution">
    <text evidence="7">The sequence shown here is derived from an EMBL/GenBank/DDBJ whole genome shotgun (WGS) entry which is preliminary data.</text>
</comment>
<keyword evidence="8" id="KW-1185">Reference proteome</keyword>
<dbReference type="AlphaFoldDB" id="A0A7X4KNW8"/>
<keyword evidence="3" id="KW-0274">FAD</keyword>
<accession>A0A7X4KNW8</accession>
<evidence type="ECO:0000259" key="6">
    <source>
        <dbReference type="Pfam" id="PF07992"/>
    </source>
</evidence>
<dbReference type="Gene3D" id="3.50.50.100">
    <property type="match status" value="1"/>
</dbReference>
<keyword evidence="2" id="KW-0285">Flavoprotein</keyword>
<dbReference type="PANTHER" id="PTHR43706">
    <property type="entry name" value="NADH DEHYDROGENASE"/>
    <property type="match status" value="1"/>
</dbReference>
<keyword evidence="5" id="KW-0520">NAD</keyword>
<evidence type="ECO:0000256" key="5">
    <source>
        <dbReference type="ARBA" id="ARBA00023027"/>
    </source>
</evidence>
<sequence>MKVTRLLGSGVELADGSRIAAGTVIWTGGMRASALTEQGSGQRDPLGRLHVALDLSVTGAAHVYAAGDVTLAATDDHGNHAMMACQHAIDMGRYAGHNVAADLLGLPTMPYQQPFYVTCLDLGGAGAVYTEGWHREVKLTGADPARSVVA</sequence>
<dbReference type="InterPro" id="IPR045024">
    <property type="entry name" value="NDH-2"/>
</dbReference>
<gene>
    <name evidence="7" type="ORF">GTP77_14650</name>
</gene>
<proteinExistence type="inferred from homology"/>
<evidence type="ECO:0000256" key="1">
    <source>
        <dbReference type="ARBA" id="ARBA00005272"/>
    </source>
</evidence>
<dbReference type="Proteomes" id="UP000450676">
    <property type="component" value="Unassembled WGS sequence"/>
</dbReference>
<dbReference type="InterPro" id="IPR023753">
    <property type="entry name" value="FAD/NAD-binding_dom"/>
</dbReference>
<feature type="domain" description="FAD/NAD(P)-binding" evidence="6">
    <location>
        <begin position="11"/>
        <end position="92"/>
    </location>
</feature>
<evidence type="ECO:0000256" key="2">
    <source>
        <dbReference type="ARBA" id="ARBA00022630"/>
    </source>
</evidence>
<dbReference type="Pfam" id="PF07992">
    <property type="entry name" value="Pyr_redox_2"/>
    <property type="match status" value="1"/>
</dbReference>
<protein>
    <submittedName>
        <fullName evidence="7">FAD-dependent oxidoreductase</fullName>
    </submittedName>
</protein>
<dbReference type="InterPro" id="IPR036188">
    <property type="entry name" value="FAD/NAD-bd_sf"/>
</dbReference>
<evidence type="ECO:0000313" key="8">
    <source>
        <dbReference type="Proteomes" id="UP000450676"/>
    </source>
</evidence>
<dbReference type="RefSeq" id="WP_161072894.1">
    <property type="nucleotide sequence ID" value="NZ_WWCU01000015.1"/>
</dbReference>
<comment type="similarity">
    <text evidence="1">Belongs to the NADH dehydrogenase family.</text>
</comment>
<evidence type="ECO:0000256" key="3">
    <source>
        <dbReference type="ARBA" id="ARBA00022827"/>
    </source>
</evidence>
<dbReference type="SUPFAM" id="SSF51905">
    <property type="entry name" value="FAD/NAD(P)-binding domain"/>
    <property type="match status" value="1"/>
</dbReference>
<evidence type="ECO:0000256" key="4">
    <source>
        <dbReference type="ARBA" id="ARBA00023002"/>
    </source>
</evidence>